<keyword evidence="2" id="KW-0012">Acyltransferase</keyword>
<dbReference type="InterPro" id="IPR051504">
    <property type="entry name" value="Plant_metabolite_acyltrans"/>
</dbReference>
<gene>
    <name evidence="3" type="ORF">ANE_LOCUS14888</name>
</gene>
<dbReference type="EMBL" id="CABITT030000005">
    <property type="protein sequence ID" value="VVB04444.1"/>
    <property type="molecule type" value="Genomic_DNA"/>
</dbReference>
<evidence type="ECO:0000313" key="4">
    <source>
        <dbReference type="Proteomes" id="UP000489600"/>
    </source>
</evidence>
<evidence type="ECO:0000313" key="3">
    <source>
        <dbReference type="EMBL" id="VVB04444.1"/>
    </source>
</evidence>
<comment type="caution">
    <text evidence="3">The sequence shown here is derived from an EMBL/GenBank/DDBJ whole genome shotgun (WGS) entry which is preliminary data.</text>
</comment>
<sequence length="461" mass="51508">MALNVVKISRVSVATDLADPLLLPLTFFDLIWLKLHPTERVTFYKLNESSRDYFYSVILPKLEWSLSTVLTHFLPLSGHLKWNPQDPKPHIVVLPQDTVSLTVADTDADFSRISGKGLRPDIELRGLVPVLSVSSDSASLLSLQITFFPNQGFCIGTTVHHVAMDGKTAAKFHKAWAHICKHGTIPQDFQLPTLLDRTVINIPAGLVPKIFELLPYLSEEKETARSLTLPPTKEISDDVVRITLELTQENVEKLKERAKKDLTRCDLHLSTFVVTYAYVWTCAVKARGGDEDRLVRFLYAADFRDRLDPPVPVTYLGNCVLPIDLYGYKAKTFLGEDGFVNGVEIVSDSVKGLGSLGVESIWEVYEEGTKMMEFGTQMLSVTGSTQFGIYGSDFGWGRPVNTEVMSIYKNDEFSISKRRDETGGVEIGVCLKKCEMSVFLSLFTKGLDGCKKMNSKSIHLQ</sequence>
<evidence type="ECO:0000256" key="2">
    <source>
        <dbReference type="ARBA" id="ARBA00023315"/>
    </source>
</evidence>
<dbReference type="AlphaFoldDB" id="A0A565BSS0"/>
<proteinExistence type="predicted"/>
<dbReference type="Gene3D" id="3.30.559.10">
    <property type="entry name" value="Chloramphenicol acetyltransferase-like domain"/>
    <property type="match status" value="2"/>
</dbReference>
<dbReference type="Proteomes" id="UP000489600">
    <property type="component" value="Unassembled WGS sequence"/>
</dbReference>
<dbReference type="FunFam" id="3.30.559.10:FF:000035">
    <property type="entry name" value="Phenolic glucoside malonyltransferase 1"/>
    <property type="match status" value="1"/>
</dbReference>
<dbReference type="GO" id="GO:0016747">
    <property type="term" value="F:acyltransferase activity, transferring groups other than amino-acyl groups"/>
    <property type="evidence" value="ECO:0007669"/>
    <property type="project" value="UniProtKB-ARBA"/>
</dbReference>
<dbReference type="InterPro" id="IPR023213">
    <property type="entry name" value="CAT-like_dom_sf"/>
</dbReference>
<evidence type="ECO:0000256" key="1">
    <source>
        <dbReference type="ARBA" id="ARBA00022679"/>
    </source>
</evidence>
<reference evidence="3" key="1">
    <citation type="submission" date="2019-07" db="EMBL/GenBank/DDBJ databases">
        <authorList>
            <person name="Dittberner H."/>
        </authorList>
    </citation>
    <scope>NUCLEOTIDE SEQUENCE [LARGE SCALE GENOMIC DNA]</scope>
</reference>
<protein>
    <recommendedName>
        <fullName evidence="5">BAHD acyltransferase</fullName>
    </recommendedName>
</protein>
<organism evidence="3 4">
    <name type="scientific">Arabis nemorensis</name>
    <dbReference type="NCBI Taxonomy" id="586526"/>
    <lineage>
        <taxon>Eukaryota</taxon>
        <taxon>Viridiplantae</taxon>
        <taxon>Streptophyta</taxon>
        <taxon>Embryophyta</taxon>
        <taxon>Tracheophyta</taxon>
        <taxon>Spermatophyta</taxon>
        <taxon>Magnoliopsida</taxon>
        <taxon>eudicotyledons</taxon>
        <taxon>Gunneridae</taxon>
        <taxon>Pentapetalae</taxon>
        <taxon>rosids</taxon>
        <taxon>malvids</taxon>
        <taxon>Brassicales</taxon>
        <taxon>Brassicaceae</taxon>
        <taxon>Arabideae</taxon>
        <taxon>Arabis</taxon>
    </lineage>
</organism>
<dbReference type="PANTHER" id="PTHR31625">
    <property type="match status" value="1"/>
</dbReference>
<name>A0A565BSS0_9BRAS</name>
<accession>A0A565BSS0</accession>
<evidence type="ECO:0008006" key="5">
    <source>
        <dbReference type="Google" id="ProtNLM"/>
    </source>
</evidence>
<dbReference type="Pfam" id="PF02458">
    <property type="entry name" value="Transferase"/>
    <property type="match status" value="1"/>
</dbReference>
<keyword evidence="4" id="KW-1185">Reference proteome</keyword>
<dbReference type="OrthoDB" id="1862401at2759"/>
<keyword evidence="1" id="KW-0808">Transferase</keyword>